<dbReference type="PROSITE" id="PS51450">
    <property type="entry name" value="LRR"/>
    <property type="match status" value="2"/>
</dbReference>
<dbReference type="InterPro" id="IPR032675">
    <property type="entry name" value="LRR_dom_sf"/>
</dbReference>
<dbReference type="InterPro" id="IPR001611">
    <property type="entry name" value="Leu-rich_rpt"/>
</dbReference>
<evidence type="ECO:0000313" key="5">
    <source>
        <dbReference type="Proteomes" id="UP000254866"/>
    </source>
</evidence>
<dbReference type="OrthoDB" id="5273213at2759"/>
<dbReference type="Pfam" id="PF01302">
    <property type="entry name" value="CAP_GLY"/>
    <property type="match status" value="1"/>
</dbReference>
<keyword evidence="5" id="KW-1185">Reference proteome</keyword>
<keyword evidence="1" id="KW-0433">Leucine-rich repeat</keyword>
<accession>A0A370U3C9</accession>
<dbReference type="SMART" id="SM01052">
    <property type="entry name" value="CAP_GLY"/>
    <property type="match status" value="1"/>
</dbReference>
<gene>
    <name evidence="4" type="ORF">BP5553_02251</name>
</gene>
<dbReference type="Gene3D" id="3.80.10.10">
    <property type="entry name" value="Ribonuclease Inhibitor"/>
    <property type="match status" value="3"/>
</dbReference>
<evidence type="ECO:0000256" key="2">
    <source>
        <dbReference type="ARBA" id="ARBA00022737"/>
    </source>
</evidence>
<protein>
    <recommendedName>
        <fullName evidence="3">CAP-Gly domain-containing protein</fullName>
    </recommendedName>
</protein>
<name>A0A370U3C9_9HELO</name>
<dbReference type="EMBL" id="NPIC01000001">
    <property type="protein sequence ID" value="RDL42272.1"/>
    <property type="molecule type" value="Genomic_DNA"/>
</dbReference>
<dbReference type="PANTHER" id="PTHR45617">
    <property type="entry name" value="LEUCINE RICH REPEAT FAMILY PROTEIN"/>
    <property type="match status" value="1"/>
</dbReference>
<feature type="domain" description="CAP-Gly" evidence="3">
    <location>
        <begin position="7"/>
        <end position="62"/>
    </location>
</feature>
<sequence>MPPKYHVGQRVSFGSALCTVRYIGPVEGTGEEKEWLGVEWDDPTRLSGSQTAGSFVRSTRPADPEQSFVEAVHEKYATEITTQLTPVALDKQIEISGKVVEKVGFDKIRKQLAQLNELKIVLVDGLRINCAEKPSRTIRETCPKIVELDLSRNLFEDFEVVVHVCGGLDNLRTLKLNGNRFAPVNSNEGPRSEFDGVRDLELDDILVPFPELVGIARQFPSLKTLTAESNYFTKIPCPLEARDLVSLTLDYNKFTSLSDLSPLACLDSLETLHLKGNDISKITPVTDGTGKPSPTTPETLCVFGAKLQYVDLSYNAIDTWEFVDALPSIFPGLTALRLSHNPIYEGNAKGSSSSTGPEEAYMFAVARLKNLKALNFSTISTTDRTNAEMFYLSRIAKAMAEVPESEEYSVIAKHPRYADLCDIYGPPVIVRKVSGTIDPNFLEARLINFQFYIPKGPNQEEAITKEREIPITFDIYRVKGIVGKMFGIPPLKTRLIWETGQWDPVAGYEEEGGSDDEWEGAVIDAPPEGADSNPGKWMEREVEIVDSTRQIGFCVDGNEVKVRVELRQDYSS</sequence>
<dbReference type="GeneID" id="43595100"/>
<dbReference type="AlphaFoldDB" id="A0A370U3C9"/>
<dbReference type="InterPro" id="IPR000938">
    <property type="entry name" value="CAP-Gly_domain"/>
</dbReference>
<dbReference type="InterPro" id="IPR036859">
    <property type="entry name" value="CAP-Gly_dom_sf"/>
</dbReference>
<organism evidence="4 5">
    <name type="scientific">Venustampulla echinocandica</name>
    <dbReference type="NCBI Taxonomy" id="2656787"/>
    <lineage>
        <taxon>Eukaryota</taxon>
        <taxon>Fungi</taxon>
        <taxon>Dikarya</taxon>
        <taxon>Ascomycota</taxon>
        <taxon>Pezizomycotina</taxon>
        <taxon>Leotiomycetes</taxon>
        <taxon>Helotiales</taxon>
        <taxon>Pleuroascaceae</taxon>
        <taxon>Venustampulla</taxon>
    </lineage>
</organism>
<keyword evidence="2" id="KW-0677">Repeat</keyword>
<dbReference type="Gene3D" id="2.30.30.190">
    <property type="entry name" value="CAP Gly-rich-like domain"/>
    <property type="match status" value="1"/>
</dbReference>
<dbReference type="Proteomes" id="UP000254866">
    <property type="component" value="Unassembled WGS sequence"/>
</dbReference>
<evidence type="ECO:0000256" key="1">
    <source>
        <dbReference type="ARBA" id="ARBA00022614"/>
    </source>
</evidence>
<comment type="caution">
    <text evidence="4">The sequence shown here is derived from an EMBL/GenBank/DDBJ whole genome shotgun (WGS) entry which is preliminary data.</text>
</comment>
<dbReference type="RefSeq" id="XP_031874928.1">
    <property type="nucleotide sequence ID" value="XM_032010874.1"/>
</dbReference>
<evidence type="ECO:0000313" key="4">
    <source>
        <dbReference type="EMBL" id="RDL42272.1"/>
    </source>
</evidence>
<dbReference type="SUPFAM" id="SSF74924">
    <property type="entry name" value="Cap-Gly domain"/>
    <property type="match status" value="1"/>
</dbReference>
<proteinExistence type="predicted"/>
<dbReference type="SUPFAM" id="SSF52058">
    <property type="entry name" value="L domain-like"/>
    <property type="match status" value="1"/>
</dbReference>
<reference evidence="4 5" key="1">
    <citation type="journal article" date="2018" name="IMA Fungus">
        <title>IMA Genome-F 9: Draft genome sequence of Annulohypoxylon stygium, Aspergillus mulundensis, Berkeleyomyces basicola (syn. Thielaviopsis basicola), Ceratocystis smalleyi, two Cercospora beticola strains, Coleophoma cylindrospora, Fusarium fracticaudum, Phialophora cf. hyalina, and Morchella septimelata.</title>
        <authorList>
            <person name="Wingfield B.D."/>
            <person name="Bills G.F."/>
            <person name="Dong Y."/>
            <person name="Huang W."/>
            <person name="Nel W.J."/>
            <person name="Swalarsk-Parry B.S."/>
            <person name="Vaghefi N."/>
            <person name="Wilken P.M."/>
            <person name="An Z."/>
            <person name="de Beer Z.W."/>
            <person name="De Vos L."/>
            <person name="Chen L."/>
            <person name="Duong T.A."/>
            <person name="Gao Y."/>
            <person name="Hammerbacher A."/>
            <person name="Kikkert J.R."/>
            <person name="Li Y."/>
            <person name="Li H."/>
            <person name="Li K."/>
            <person name="Li Q."/>
            <person name="Liu X."/>
            <person name="Ma X."/>
            <person name="Naidoo K."/>
            <person name="Pethybridge S.J."/>
            <person name="Sun J."/>
            <person name="Steenkamp E.T."/>
            <person name="van der Nest M.A."/>
            <person name="van Wyk S."/>
            <person name="Wingfield M.J."/>
            <person name="Xiong C."/>
            <person name="Yue Q."/>
            <person name="Zhang X."/>
        </authorList>
    </citation>
    <scope>NUCLEOTIDE SEQUENCE [LARGE SCALE GENOMIC DNA]</scope>
    <source>
        <strain evidence="4 5">BP 5553</strain>
    </source>
</reference>
<evidence type="ECO:0000259" key="3">
    <source>
        <dbReference type="SMART" id="SM01052"/>
    </source>
</evidence>
<dbReference type="STRING" id="2656787.A0A370U3C9"/>